<gene>
    <name evidence="2" type="ORF">HPB48_006371</name>
</gene>
<name>A0A9J6FLH1_HAELO</name>
<sequence>MFPLGISSVAPGTTRLSYSPGVFFPQLGPSMASFRARKLDLKIFIRVAPTYPAVALMHSRRDEHCVGVRAADGRLAWTRVNCGCAVRCCTEGACWPKGEGQSHFAKQVEIAPCFVRLPTLGVQASEPRRPAQRPPSGPALVTGTRAPSGDDVAQRLQAMLRHGVHLLAARFVASRVTACGFGTYRSDEAKEGDEAADGNAPALDAPLNTKGVALNEAEKASKAIHGEGNSTEEEKHGNLSTQELLDPNDDDDQATPRAITSTFTQQSDGSQAAAAHAGGDSNKAQATAAAAAAKRPRESPGLNTDRRLKQLQREWSKVASKSKKSKVPAQQNRSDSASRSFRL</sequence>
<dbReference type="AlphaFoldDB" id="A0A9J6FLH1"/>
<protein>
    <submittedName>
        <fullName evidence="2">Uncharacterized protein</fullName>
    </submittedName>
</protein>
<accession>A0A9J6FLH1</accession>
<dbReference type="VEuPathDB" id="VectorBase:HLOH_052212"/>
<feature type="compositionally biased region" description="Low complexity" evidence="1">
    <location>
        <begin position="284"/>
        <end position="293"/>
    </location>
</feature>
<dbReference type="Proteomes" id="UP000821853">
    <property type="component" value="Chromosome 10"/>
</dbReference>
<feature type="region of interest" description="Disordered" evidence="1">
    <location>
        <begin position="124"/>
        <end position="148"/>
    </location>
</feature>
<reference evidence="2 3" key="1">
    <citation type="journal article" date="2020" name="Cell">
        <title>Large-Scale Comparative Analyses of Tick Genomes Elucidate Their Genetic Diversity and Vector Capacities.</title>
        <authorList>
            <consortium name="Tick Genome and Microbiome Consortium (TIGMIC)"/>
            <person name="Jia N."/>
            <person name="Wang J."/>
            <person name="Shi W."/>
            <person name="Du L."/>
            <person name="Sun Y."/>
            <person name="Zhan W."/>
            <person name="Jiang J.F."/>
            <person name="Wang Q."/>
            <person name="Zhang B."/>
            <person name="Ji P."/>
            <person name="Bell-Sakyi L."/>
            <person name="Cui X.M."/>
            <person name="Yuan T.T."/>
            <person name="Jiang B.G."/>
            <person name="Yang W.F."/>
            <person name="Lam T.T."/>
            <person name="Chang Q.C."/>
            <person name="Ding S.J."/>
            <person name="Wang X.J."/>
            <person name="Zhu J.G."/>
            <person name="Ruan X.D."/>
            <person name="Zhao L."/>
            <person name="Wei J.T."/>
            <person name="Ye R.Z."/>
            <person name="Que T.C."/>
            <person name="Du C.H."/>
            <person name="Zhou Y.H."/>
            <person name="Cheng J.X."/>
            <person name="Dai P.F."/>
            <person name="Guo W.B."/>
            <person name="Han X.H."/>
            <person name="Huang E.J."/>
            <person name="Li L.F."/>
            <person name="Wei W."/>
            <person name="Gao Y.C."/>
            <person name="Liu J.Z."/>
            <person name="Shao H.Z."/>
            <person name="Wang X."/>
            <person name="Wang C.C."/>
            <person name="Yang T.C."/>
            <person name="Huo Q.B."/>
            <person name="Li W."/>
            <person name="Chen H.Y."/>
            <person name="Chen S.E."/>
            <person name="Zhou L.G."/>
            <person name="Ni X.B."/>
            <person name="Tian J.H."/>
            <person name="Sheng Y."/>
            <person name="Liu T."/>
            <person name="Pan Y.S."/>
            <person name="Xia L.Y."/>
            <person name="Li J."/>
            <person name="Zhao F."/>
            <person name="Cao W.C."/>
        </authorList>
    </citation>
    <scope>NUCLEOTIDE SEQUENCE [LARGE SCALE GENOMIC DNA]</scope>
    <source>
        <strain evidence="2">HaeL-2018</strain>
    </source>
</reference>
<evidence type="ECO:0000313" key="3">
    <source>
        <dbReference type="Proteomes" id="UP000821853"/>
    </source>
</evidence>
<evidence type="ECO:0000256" key="1">
    <source>
        <dbReference type="SAM" id="MobiDB-lite"/>
    </source>
</evidence>
<feature type="compositionally biased region" description="Polar residues" evidence="1">
    <location>
        <begin position="258"/>
        <end position="270"/>
    </location>
</feature>
<feature type="compositionally biased region" description="Basic and acidic residues" evidence="1">
    <location>
        <begin position="304"/>
        <end position="316"/>
    </location>
</feature>
<comment type="caution">
    <text evidence="2">The sequence shown here is derived from an EMBL/GenBank/DDBJ whole genome shotgun (WGS) entry which is preliminary data.</text>
</comment>
<feature type="compositionally biased region" description="Polar residues" evidence="1">
    <location>
        <begin position="328"/>
        <end position="343"/>
    </location>
</feature>
<keyword evidence="3" id="KW-1185">Reference proteome</keyword>
<proteinExistence type="predicted"/>
<dbReference type="EMBL" id="JABSTR010000002">
    <property type="protein sequence ID" value="KAH9363265.1"/>
    <property type="molecule type" value="Genomic_DNA"/>
</dbReference>
<evidence type="ECO:0000313" key="2">
    <source>
        <dbReference type="EMBL" id="KAH9363265.1"/>
    </source>
</evidence>
<organism evidence="2 3">
    <name type="scientific">Haemaphysalis longicornis</name>
    <name type="common">Bush tick</name>
    <dbReference type="NCBI Taxonomy" id="44386"/>
    <lineage>
        <taxon>Eukaryota</taxon>
        <taxon>Metazoa</taxon>
        <taxon>Ecdysozoa</taxon>
        <taxon>Arthropoda</taxon>
        <taxon>Chelicerata</taxon>
        <taxon>Arachnida</taxon>
        <taxon>Acari</taxon>
        <taxon>Parasitiformes</taxon>
        <taxon>Ixodida</taxon>
        <taxon>Ixodoidea</taxon>
        <taxon>Ixodidae</taxon>
        <taxon>Haemaphysalinae</taxon>
        <taxon>Haemaphysalis</taxon>
    </lineage>
</organism>
<feature type="region of interest" description="Disordered" evidence="1">
    <location>
        <begin position="224"/>
        <end position="343"/>
    </location>
</feature>